<keyword evidence="3" id="KW-1185">Reference proteome</keyword>
<comment type="caution">
    <text evidence="2">The sequence shown here is derived from an EMBL/GenBank/DDBJ whole genome shotgun (WGS) entry which is preliminary data.</text>
</comment>
<dbReference type="EMBL" id="RYZI01000158">
    <property type="protein sequence ID" value="RWA09335.1"/>
    <property type="molecule type" value="Genomic_DNA"/>
</dbReference>
<feature type="region of interest" description="Disordered" evidence="1">
    <location>
        <begin position="154"/>
        <end position="181"/>
    </location>
</feature>
<gene>
    <name evidence="2" type="ORF">EKO27_g5759</name>
</gene>
<reference evidence="2 3" key="1">
    <citation type="submission" date="2018-12" db="EMBL/GenBank/DDBJ databases">
        <title>Draft genome sequence of Xylaria grammica IHI A82.</title>
        <authorList>
            <person name="Buettner E."/>
            <person name="Kellner H."/>
        </authorList>
    </citation>
    <scope>NUCLEOTIDE SEQUENCE [LARGE SCALE GENOMIC DNA]</scope>
    <source>
        <strain evidence="2 3">IHI A82</strain>
    </source>
</reference>
<feature type="compositionally biased region" description="Low complexity" evidence="1">
    <location>
        <begin position="154"/>
        <end position="172"/>
    </location>
</feature>
<sequence length="500" mass="51337">MSHRSHKIFGGAALRMGVRLVAITAIVAARFATAAPAPALVYDGVVKTASCLVSDNTPAEDSCNDIYGLIKKQGPYTYGNDAPYHNSTSTSSTLIITLTSTNATTKTDVEPSLSGSIPMLSATTVTTSYGTLHAQTTTDSCNFIQLSPIVDGPTNAATRASSSTSNWNNTSTPDDQSPSTQLPIFTTTFPHTVVTTTIWYSASNSEEFTGTETVTKTPYITITKRTTTTLSSASETPAIGITTIKANPSPAMPTHTQTEATGNTISAADITTSEVITITVMQTVSPIPTRSTTTECTEPTMTGYDSVALVSHSLATVRSTLIITVASGDLVPSMDVSAAGATAETSTTMSVAASGTETTSTNVGTTHETPSAVINSTFLLITITIPLATTPHTPYPVSNTASGSAAFGNSTSGVTVGITVTAPANVTVEGTTKHTGSAHMPDAHLTDSAGTAYPTNTTGPIGSGAGSGKKRPVQIFWGDSDGGCSSTCVILLVMIFSLVL</sequence>
<name>A0A439D4K4_9PEZI</name>
<organism evidence="2 3">
    <name type="scientific">Xylaria grammica</name>
    <dbReference type="NCBI Taxonomy" id="363999"/>
    <lineage>
        <taxon>Eukaryota</taxon>
        <taxon>Fungi</taxon>
        <taxon>Dikarya</taxon>
        <taxon>Ascomycota</taxon>
        <taxon>Pezizomycotina</taxon>
        <taxon>Sordariomycetes</taxon>
        <taxon>Xylariomycetidae</taxon>
        <taxon>Xylariales</taxon>
        <taxon>Xylariaceae</taxon>
        <taxon>Xylaria</taxon>
    </lineage>
</organism>
<feature type="region of interest" description="Disordered" evidence="1">
    <location>
        <begin position="349"/>
        <end position="368"/>
    </location>
</feature>
<accession>A0A439D4K4</accession>
<protein>
    <submittedName>
        <fullName evidence="2">Uncharacterized protein</fullName>
    </submittedName>
</protein>
<proteinExistence type="predicted"/>
<evidence type="ECO:0000313" key="3">
    <source>
        <dbReference type="Proteomes" id="UP000286045"/>
    </source>
</evidence>
<dbReference type="Proteomes" id="UP000286045">
    <property type="component" value="Unassembled WGS sequence"/>
</dbReference>
<dbReference type="AlphaFoldDB" id="A0A439D4K4"/>
<evidence type="ECO:0000313" key="2">
    <source>
        <dbReference type="EMBL" id="RWA09335.1"/>
    </source>
</evidence>
<dbReference type="STRING" id="363999.A0A439D4K4"/>
<evidence type="ECO:0000256" key="1">
    <source>
        <dbReference type="SAM" id="MobiDB-lite"/>
    </source>
</evidence>